<gene>
    <name evidence="1" type="ORF">SISNIDRAFT_456839</name>
</gene>
<evidence type="ECO:0000313" key="2">
    <source>
        <dbReference type="Proteomes" id="UP000076722"/>
    </source>
</evidence>
<accession>A0A164S8C5</accession>
<reference evidence="1 2" key="1">
    <citation type="journal article" date="2016" name="Mol. Biol. Evol.">
        <title>Comparative Genomics of Early-Diverging Mushroom-Forming Fungi Provides Insights into the Origins of Lignocellulose Decay Capabilities.</title>
        <authorList>
            <person name="Nagy L.G."/>
            <person name="Riley R."/>
            <person name="Tritt A."/>
            <person name="Adam C."/>
            <person name="Daum C."/>
            <person name="Floudas D."/>
            <person name="Sun H."/>
            <person name="Yadav J.S."/>
            <person name="Pangilinan J."/>
            <person name="Larsson K.H."/>
            <person name="Matsuura K."/>
            <person name="Barry K."/>
            <person name="Labutti K."/>
            <person name="Kuo R."/>
            <person name="Ohm R.A."/>
            <person name="Bhattacharya S.S."/>
            <person name="Shirouzu T."/>
            <person name="Yoshinaga Y."/>
            <person name="Martin F.M."/>
            <person name="Grigoriev I.V."/>
            <person name="Hibbett D.S."/>
        </authorList>
    </citation>
    <scope>NUCLEOTIDE SEQUENCE [LARGE SCALE GENOMIC DNA]</scope>
    <source>
        <strain evidence="1 2">HHB9708</strain>
    </source>
</reference>
<evidence type="ECO:0000313" key="1">
    <source>
        <dbReference type="EMBL" id="KZS91240.1"/>
    </source>
</evidence>
<name>A0A164S8C5_9AGAM</name>
<dbReference type="AlphaFoldDB" id="A0A164S8C5"/>
<dbReference type="EMBL" id="KV419416">
    <property type="protein sequence ID" value="KZS91240.1"/>
    <property type="molecule type" value="Genomic_DNA"/>
</dbReference>
<keyword evidence="2" id="KW-1185">Reference proteome</keyword>
<protein>
    <submittedName>
        <fullName evidence="1">Uncharacterized protein</fullName>
    </submittedName>
</protein>
<dbReference type="Proteomes" id="UP000076722">
    <property type="component" value="Unassembled WGS sequence"/>
</dbReference>
<sequence length="436" mass="50087">MDTEHVRFMAAAAVAFTKRYNSQLLQETSRSTGLIHGFSQARIKLIESDGTYPKAHMLPGSEWVVIHLGDSQETFLLNPVTMESHNLAIGKRFHGCASHELEDPKQIVLVVHSSHELTNKPCQLHLFVLTFTEDRSSLDEDHECFEYSEIASDDGTLFLKRIEKRWTFDFARDTLDSNCLVINESYIVIPGWERRVLLINWKEETGCWIGPHEEEDPYHEDINYGWELPYFYLGFHSSPSGPTLLLGLKRFSPQPKPYKIEILALEADLPTLEEGVSTIRFIPTTLLYAFAEEPECGNILFTGQGPIFELLTIPPLNVLNAEGMRVAFSRSRILDNPALPIHHKFLRPDGPWQAESPLRGPKNTSCSIRTYTDKKLYICNTRNLNLHSPDWVRLETLFFGEEGPHPFHYEEICPLAFDPLHGRLIVYYRGIWCLRF</sequence>
<organism evidence="1 2">
    <name type="scientific">Sistotremastrum niveocremeum HHB9708</name>
    <dbReference type="NCBI Taxonomy" id="1314777"/>
    <lineage>
        <taxon>Eukaryota</taxon>
        <taxon>Fungi</taxon>
        <taxon>Dikarya</taxon>
        <taxon>Basidiomycota</taxon>
        <taxon>Agaricomycotina</taxon>
        <taxon>Agaricomycetes</taxon>
        <taxon>Sistotremastrales</taxon>
        <taxon>Sistotremastraceae</taxon>
        <taxon>Sertulicium</taxon>
        <taxon>Sertulicium niveocremeum</taxon>
    </lineage>
</organism>
<proteinExistence type="predicted"/>